<protein>
    <submittedName>
        <fullName evidence="1">Uncharacterized protein</fullName>
    </submittedName>
</protein>
<evidence type="ECO:0000313" key="2">
    <source>
        <dbReference type="Proteomes" id="UP001314229"/>
    </source>
</evidence>
<accession>A0AAV1MU90</accession>
<dbReference type="EMBL" id="CAWUFR010000003">
    <property type="protein sequence ID" value="CAK6950237.1"/>
    <property type="molecule type" value="Genomic_DNA"/>
</dbReference>
<gene>
    <name evidence="1" type="ORF">FSCOSCO3_A024599</name>
</gene>
<evidence type="ECO:0000313" key="1">
    <source>
        <dbReference type="EMBL" id="CAK6950237.1"/>
    </source>
</evidence>
<dbReference type="Proteomes" id="UP001314229">
    <property type="component" value="Unassembled WGS sequence"/>
</dbReference>
<feature type="non-terminal residue" evidence="1">
    <location>
        <position position="1"/>
    </location>
</feature>
<sequence>GVPKVVEEVDSKYWRDRCCRDTYDASLLSFIDKITGFVKILAQQEVRSSWLCVKRSHFDRLLVLYSTPLDTAFAFAFAFTLGQVNHVLRSLPHLPNIVSALSKRWQVGVEELPGPAISR</sequence>
<comment type="caution">
    <text evidence="1">The sequence shown here is derived from an EMBL/GenBank/DDBJ whole genome shotgun (WGS) entry which is preliminary data.</text>
</comment>
<keyword evidence="2" id="KW-1185">Reference proteome</keyword>
<dbReference type="AlphaFoldDB" id="A0AAV1MU90"/>
<organism evidence="1 2">
    <name type="scientific">Scomber scombrus</name>
    <name type="common">Atlantic mackerel</name>
    <name type="synonym">Scomber vernalis</name>
    <dbReference type="NCBI Taxonomy" id="13677"/>
    <lineage>
        <taxon>Eukaryota</taxon>
        <taxon>Metazoa</taxon>
        <taxon>Chordata</taxon>
        <taxon>Craniata</taxon>
        <taxon>Vertebrata</taxon>
        <taxon>Euteleostomi</taxon>
        <taxon>Actinopterygii</taxon>
        <taxon>Neopterygii</taxon>
        <taxon>Teleostei</taxon>
        <taxon>Neoteleostei</taxon>
        <taxon>Acanthomorphata</taxon>
        <taxon>Pelagiaria</taxon>
        <taxon>Scombriformes</taxon>
        <taxon>Scombridae</taxon>
        <taxon>Scomber</taxon>
    </lineage>
</organism>
<reference evidence="1 2" key="1">
    <citation type="submission" date="2024-01" db="EMBL/GenBank/DDBJ databases">
        <authorList>
            <person name="Alioto T."/>
            <person name="Alioto T."/>
            <person name="Gomez Garrido J."/>
        </authorList>
    </citation>
    <scope>NUCLEOTIDE SEQUENCE [LARGE SCALE GENOMIC DNA]</scope>
</reference>
<proteinExistence type="predicted"/>
<name>A0AAV1MU90_SCOSC</name>